<organism evidence="1 2">
    <name type="scientific">Anaerohalosphaera lusitana</name>
    <dbReference type="NCBI Taxonomy" id="1936003"/>
    <lineage>
        <taxon>Bacteria</taxon>
        <taxon>Pseudomonadati</taxon>
        <taxon>Planctomycetota</taxon>
        <taxon>Phycisphaerae</taxon>
        <taxon>Sedimentisphaerales</taxon>
        <taxon>Anaerohalosphaeraceae</taxon>
        <taxon>Anaerohalosphaera</taxon>
    </lineage>
</organism>
<dbReference type="EMBL" id="CP019791">
    <property type="protein sequence ID" value="AQT67800.1"/>
    <property type="molecule type" value="Genomic_DNA"/>
</dbReference>
<protein>
    <submittedName>
        <fullName evidence="1">Uncharacterized protein</fullName>
    </submittedName>
</protein>
<proteinExistence type="predicted"/>
<keyword evidence="2" id="KW-1185">Reference proteome</keyword>
<sequence length="192" mass="22542">MSDQPYKAINDFCKIITQLPDKEMAEEVVYWACYAAGKLPEPTGLEPVPKRKMNAIFWDLTIEDLRNKLIELHEKYRIDQQLLILGELEFVKNHLIGIADPKKLEKNRQLVEALEEQLKLPQNKRIECLADDSILGMMQTARDLISNFDQRRSKAENALSFIIDKQADHFTARYWSLLLEKDLQRKRKKEDK</sequence>
<evidence type="ECO:0000313" key="2">
    <source>
        <dbReference type="Proteomes" id="UP000189674"/>
    </source>
</evidence>
<dbReference type="STRING" id="1936003.STSP2_00950"/>
<gene>
    <name evidence="1" type="ORF">STSP2_00950</name>
</gene>
<accession>A0A1U9NJP2</accession>
<dbReference type="Proteomes" id="UP000189674">
    <property type="component" value="Chromosome"/>
</dbReference>
<evidence type="ECO:0000313" key="1">
    <source>
        <dbReference type="EMBL" id="AQT67800.1"/>
    </source>
</evidence>
<dbReference type="KEGG" id="alus:STSP2_00950"/>
<dbReference type="RefSeq" id="WP_146660281.1">
    <property type="nucleotide sequence ID" value="NZ_CP019791.1"/>
</dbReference>
<dbReference type="AlphaFoldDB" id="A0A1U9NJP2"/>
<reference evidence="2" key="1">
    <citation type="submission" date="2017-02" db="EMBL/GenBank/DDBJ databases">
        <title>Comparative genomics and description of representatives of a novel lineage of planctomycetes thriving in anoxic sediments.</title>
        <authorList>
            <person name="Spring S."/>
            <person name="Bunk B."/>
            <person name="Sproer C."/>
        </authorList>
    </citation>
    <scope>NUCLEOTIDE SEQUENCE [LARGE SCALE GENOMIC DNA]</scope>
    <source>
        <strain evidence="2">ST-NAGAB-D1</strain>
    </source>
</reference>
<name>A0A1U9NJP2_9BACT</name>